<feature type="transmembrane region" description="Helical" evidence="1">
    <location>
        <begin position="383"/>
        <end position="406"/>
    </location>
</feature>
<feature type="transmembrane region" description="Helical" evidence="1">
    <location>
        <begin position="353"/>
        <end position="377"/>
    </location>
</feature>
<proteinExistence type="predicted"/>
<feature type="transmembrane region" description="Helical" evidence="1">
    <location>
        <begin position="288"/>
        <end position="306"/>
    </location>
</feature>
<sequence length="550" mass="59332">MTTDETCDDPASVRGLVRAYDRARAAADELGPLVWTRSRPCAWWSLRLPRSTLLTRFYLSRHIDRSLGALVRGYNAREALGTLDDAMQRDRDLCAAYRRSLRIPSQLVAVLAYGMAALVIAQVLVSKSEEFEDTLAWIVAVHAAEFEQVDTDLARETLGLAAKTVSGSPATLVDVVDRSMDMSVLTGFVALAAAVFVVYVTTRMLVPAFRLKRQLLCLADQAEFGVRDTATGWFVDKSVGAYARERAVFRAAGARPPAEWPVDLIILAGPPILLLCIAVGYVRFEAGFLYPLTVSSWFLAAAALRARWLDTCRRGRNLAAPVGGGAGAVGANPPFVARVAGGRHVEGRAVPEVAALPVLAAILVPFVLNVVVIRPFYYVENAVASALEVVVPAFLPWLVAGSWHRLAKTTRQIEGTLRAGARGRGPLRAWASVVLFVSVVLAPVVVTRDLWALGGLLHDRPRRNRARRLAALGVVVPLLNLLFLTLVSTSLAAVGPLHPPRTGWLFALTGSLVVLGYGALLGAVQWAQNLLLPTCGELTAFGRCDGPGRQ</sequence>
<evidence type="ECO:0000256" key="1">
    <source>
        <dbReference type="SAM" id="Phobius"/>
    </source>
</evidence>
<dbReference type="AlphaFoldDB" id="A0A1C4U909"/>
<dbReference type="Proteomes" id="UP000199375">
    <property type="component" value="Unassembled WGS sequence"/>
</dbReference>
<feature type="transmembrane region" description="Helical" evidence="1">
    <location>
        <begin position="427"/>
        <end position="446"/>
    </location>
</feature>
<accession>A0A1C4U909</accession>
<keyword evidence="1" id="KW-0472">Membrane</keyword>
<feature type="transmembrane region" description="Helical" evidence="1">
    <location>
        <begin position="504"/>
        <end position="524"/>
    </location>
</feature>
<feature type="transmembrane region" description="Helical" evidence="1">
    <location>
        <begin position="184"/>
        <end position="206"/>
    </location>
</feature>
<reference evidence="2 3" key="1">
    <citation type="submission" date="2016-06" db="EMBL/GenBank/DDBJ databases">
        <authorList>
            <person name="Kjaerup R.B."/>
            <person name="Dalgaard T.S."/>
            <person name="Juul-Madsen H.R."/>
        </authorList>
    </citation>
    <scope>NUCLEOTIDE SEQUENCE [LARGE SCALE GENOMIC DNA]</scope>
    <source>
        <strain evidence="2 3">DSM 45626</strain>
    </source>
</reference>
<gene>
    <name evidence="2" type="ORF">GA0070558_102306</name>
</gene>
<keyword evidence="1" id="KW-1133">Transmembrane helix</keyword>
<feature type="transmembrane region" description="Helical" evidence="1">
    <location>
        <begin position="107"/>
        <end position="125"/>
    </location>
</feature>
<name>A0A1C4U909_9ACTN</name>
<organism evidence="2 3">
    <name type="scientific">Micromonospora haikouensis</name>
    <dbReference type="NCBI Taxonomy" id="686309"/>
    <lineage>
        <taxon>Bacteria</taxon>
        <taxon>Bacillati</taxon>
        <taxon>Actinomycetota</taxon>
        <taxon>Actinomycetes</taxon>
        <taxon>Micromonosporales</taxon>
        <taxon>Micromonosporaceae</taxon>
        <taxon>Micromonospora</taxon>
    </lineage>
</organism>
<evidence type="ECO:0000313" key="3">
    <source>
        <dbReference type="Proteomes" id="UP000199375"/>
    </source>
</evidence>
<protein>
    <submittedName>
        <fullName evidence="2">Uncharacterized protein</fullName>
    </submittedName>
</protein>
<keyword evidence="1" id="KW-0812">Transmembrane</keyword>
<dbReference type="EMBL" id="FMCW01000002">
    <property type="protein sequence ID" value="SCE68141.1"/>
    <property type="molecule type" value="Genomic_DNA"/>
</dbReference>
<dbReference type="RefSeq" id="WP_091275416.1">
    <property type="nucleotide sequence ID" value="NZ_FMCW01000002.1"/>
</dbReference>
<feature type="transmembrane region" description="Helical" evidence="1">
    <location>
        <begin position="466"/>
        <end position="492"/>
    </location>
</feature>
<feature type="transmembrane region" description="Helical" evidence="1">
    <location>
        <begin position="264"/>
        <end position="282"/>
    </location>
</feature>
<evidence type="ECO:0000313" key="2">
    <source>
        <dbReference type="EMBL" id="SCE68141.1"/>
    </source>
</evidence>